<gene>
    <name evidence="1" type="ORF">HNQ40_003152</name>
</gene>
<dbReference type="Proteomes" id="UP000541810">
    <property type="component" value="Unassembled WGS sequence"/>
</dbReference>
<dbReference type="Gene3D" id="3.40.720.10">
    <property type="entry name" value="Alkaline Phosphatase, subunit A"/>
    <property type="match status" value="1"/>
</dbReference>
<dbReference type="Pfam" id="PF07394">
    <property type="entry name" value="DUF1501"/>
    <property type="match status" value="1"/>
</dbReference>
<dbReference type="InterPro" id="IPR010869">
    <property type="entry name" value="DUF1501"/>
</dbReference>
<dbReference type="SUPFAM" id="SSF53649">
    <property type="entry name" value="Alkaline phosphatase-like"/>
    <property type="match status" value="1"/>
</dbReference>
<name>A0A7X0HAW2_9BACT</name>
<organism evidence="1 2">
    <name type="scientific">Algisphaera agarilytica</name>
    <dbReference type="NCBI Taxonomy" id="1385975"/>
    <lineage>
        <taxon>Bacteria</taxon>
        <taxon>Pseudomonadati</taxon>
        <taxon>Planctomycetota</taxon>
        <taxon>Phycisphaerae</taxon>
        <taxon>Phycisphaerales</taxon>
        <taxon>Phycisphaeraceae</taxon>
        <taxon>Algisphaera</taxon>
    </lineage>
</organism>
<dbReference type="PROSITE" id="PS51318">
    <property type="entry name" value="TAT"/>
    <property type="match status" value="1"/>
</dbReference>
<keyword evidence="2" id="KW-1185">Reference proteome</keyword>
<evidence type="ECO:0000313" key="1">
    <source>
        <dbReference type="EMBL" id="MBB6431346.1"/>
    </source>
</evidence>
<dbReference type="PANTHER" id="PTHR43737:SF1">
    <property type="entry name" value="DUF1501 DOMAIN-CONTAINING PROTEIN"/>
    <property type="match status" value="1"/>
</dbReference>
<evidence type="ECO:0000313" key="2">
    <source>
        <dbReference type="Proteomes" id="UP000541810"/>
    </source>
</evidence>
<accession>A0A7X0HAW2</accession>
<dbReference type="InterPro" id="IPR017850">
    <property type="entry name" value="Alkaline_phosphatase_core_sf"/>
</dbReference>
<sequence length="495" mass="54791">MNIFQELQHKHLQQVTRRQFLASCTTGLGAMWMGGKLGGQAMAAGIPYDIQHDPNSPLSALPPRYTAKAKNVIFLHMVGGPSQLELFDYRPELAELDGKPCPPSMLEGQNFAFIQGTPRMLGPQVKFKQHGESGAWVSELLPNFSEIVDDVCFVKSMKTDQFNHGPAQLVVHTGNARLGNASAGAWVTYGLGTENQNLPGYMVLLSGGRLPRAGKSLWGSGYLPSVYQGVLCRSAGDPILNVKNPSLVNRDMRRAALDTLNKLNEQEYAHSHDAEVATRISQYEMAFRMQTSVPEAMDINDEPAAIHELYGTQPGKASFANNCLLARKLVERGVRYVQLFDWGWDSHGTNEGESLDHGFRNKCKDIDRPMTALVKDLKQRGMLEDTLVIWGSEFGRTPMQENRGGSDTKFVGRDHSPGSFTFWMAGAGIQPGVTYGETDPMGYQVAENPVWLRDFHATMLHLLGMDHRRLSYPYQGLNQKLTGVKDAHIVEGILS</sequence>
<protein>
    <submittedName>
        <fullName evidence="1">Uncharacterized protein (DUF1501 family)</fullName>
    </submittedName>
</protein>
<reference evidence="1 2" key="1">
    <citation type="submission" date="2020-08" db="EMBL/GenBank/DDBJ databases">
        <title>Genomic Encyclopedia of Type Strains, Phase IV (KMG-IV): sequencing the most valuable type-strain genomes for metagenomic binning, comparative biology and taxonomic classification.</title>
        <authorList>
            <person name="Goeker M."/>
        </authorList>
    </citation>
    <scope>NUCLEOTIDE SEQUENCE [LARGE SCALE GENOMIC DNA]</scope>
    <source>
        <strain evidence="1 2">DSM 103725</strain>
    </source>
</reference>
<comment type="caution">
    <text evidence="1">The sequence shown here is derived from an EMBL/GenBank/DDBJ whole genome shotgun (WGS) entry which is preliminary data.</text>
</comment>
<dbReference type="RefSeq" id="WP_184678823.1">
    <property type="nucleotide sequence ID" value="NZ_JACHGY010000001.1"/>
</dbReference>
<dbReference type="AlphaFoldDB" id="A0A7X0HAW2"/>
<dbReference type="PANTHER" id="PTHR43737">
    <property type="entry name" value="BLL7424 PROTEIN"/>
    <property type="match status" value="1"/>
</dbReference>
<dbReference type="InterPro" id="IPR006311">
    <property type="entry name" value="TAT_signal"/>
</dbReference>
<dbReference type="EMBL" id="JACHGY010000001">
    <property type="protein sequence ID" value="MBB6431346.1"/>
    <property type="molecule type" value="Genomic_DNA"/>
</dbReference>
<proteinExistence type="predicted"/>